<keyword evidence="2" id="KW-1185">Reference proteome</keyword>
<protein>
    <submittedName>
        <fullName evidence="1">Uncharacterized protein</fullName>
    </submittedName>
</protein>
<dbReference type="AlphaFoldDB" id="A0A4Y2NPT6"/>
<comment type="caution">
    <text evidence="1">The sequence shown here is derived from an EMBL/GenBank/DDBJ whole genome shotgun (WGS) entry which is preliminary data.</text>
</comment>
<gene>
    <name evidence="1" type="ORF">AVEN_94326_1</name>
</gene>
<sequence length="303" mass="34423">MVVEAFGPSVHQFIEDGIEEIRVQIAEPLNDCFLDFGIGSEMAKCQVLLQQSEQLKITWCEIPAVRRVFQCLYGGRARHFSWPVLSPSYFHFFWLLKKQLAGRNSEPMPKSRKPLFSGSATWTLISSMLVSIIWCTDGPNASTTMVTIWKKDVPVRGAYYPDGGIPVVAGGRMERAYRRGRPLSPGTEMLVQEMGGESDARRLGNYVVVRKVVRPRVRVDPAEEGMTQDGENGPRRTEILYIRSPMREDEEERHYVREGELLRSVSETALNADDLHLRVPRSYRARGMPLQRMEPPQDPAATQ</sequence>
<name>A0A4Y2NPT6_ARAVE</name>
<accession>A0A4Y2NPT6</accession>
<reference evidence="1 2" key="1">
    <citation type="journal article" date="2019" name="Sci. Rep.">
        <title>Orb-weaving spider Araneus ventricosus genome elucidates the spidroin gene catalogue.</title>
        <authorList>
            <person name="Kono N."/>
            <person name="Nakamura H."/>
            <person name="Ohtoshi R."/>
            <person name="Moran D.A.P."/>
            <person name="Shinohara A."/>
            <person name="Yoshida Y."/>
            <person name="Fujiwara M."/>
            <person name="Mori M."/>
            <person name="Tomita M."/>
            <person name="Arakawa K."/>
        </authorList>
    </citation>
    <scope>NUCLEOTIDE SEQUENCE [LARGE SCALE GENOMIC DNA]</scope>
</reference>
<dbReference type="Proteomes" id="UP000499080">
    <property type="component" value="Unassembled WGS sequence"/>
</dbReference>
<dbReference type="EMBL" id="BGPR01009577">
    <property type="protein sequence ID" value="GBN40944.1"/>
    <property type="molecule type" value="Genomic_DNA"/>
</dbReference>
<organism evidence="1 2">
    <name type="scientific">Araneus ventricosus</name>
    <name type="common">Orbweaver spider</name>
    <name type="synonym">Epeira ventricosa</name>
    <dbReference type="NCBI Taxonomy" id="182803"/>
    <lineage>
        <taxon>Eukaryota</taxon>
        <taxon>Metazoa</taxon>
        <taxon>Ecdysozoa</taxon>
        <taxon>Arthropoda</taxon>
        <taxon>Chelicerata</taxon>
        <taxon>Arachnida</taxon>
        <taxon>Araneae</taxon>
        <taxon>Araneomorphae</taxon>
        <taxon>Entelegynae</taxon>
        <taxon>Araneoidea</taxon>
        <taxon>Araneidae</taxon>
        <taxon>Araneus</taxon>
    </lineage>
</organism>
<feature type="non-terminal residue" evidence="1">
    <location>
        <position position="303"/>
    </location>
</feature>
<evidence type="ECO:0000313" key="1">
    <source>
        <dbReference type="EMBL" id="GBN40944.1"/>
    </source>
</evidence>
<proteinExistence type="predicted"/>
<evidence type="ECO:0000313" key="2">
    <source>
        <dbReference type="Proteomes" id="UP000499080"/>
    </source>
</evidence>